<evidence type="ECO:0000313" key="3">
    <source>
        <dbReference type="Proteomes" id="UP000010846"/>
    </source>
</evidence>
<protein>
    <submittedName>
        <fullName evidence="2">Putative hydrolase or acyltransferase of alpha/beta superfamily</fullName>
    </submittedName>
</protein>
<keyword evidence="3" id="KW-1185">Reference proteome</keyword>
<keyword evidence="2" id="KW-0012">Acyltransferase</keyword>
<dbReference type="Gene3D" id="3.40.50.1820">
    <property type="entry name" value="alpha/beta hydrolase"/>
    <property type="match status" value="1"/>
</dbReference>
<dbReference type="GeneID" id="14377024"/>
<dbReference type="RefSeq" id="WP_015301699.1">
    <property type="nucleotide sequence ID" value="NC_019964.1"/>
</dbReference>
<dbReference type="InterPro" id="IPR029058">
    <property type="entry name" value="AB_hydrolase_fold"/>
</dbReference>
<gene>
    <name evidence="2" type="ordered locus">Halru_2516</name>
</gene>
<sequence length="259" mass="27575">MPTVSNDGVSLHYEVDGAGTPVVFVNEAGFGGWSWGWQHRAVAGPYRSVVWDLRGTGRSDAPDGPYELETLVDDLEAILQALDARNAHVVGAGLGGVIALQAARDSTRIETLTVIGTPARTEAVDRDALVVDRDRAALRASTESLLSSSFRADQPDVVDGIAEWRADGDADPASTRAQLDAASGFDATAWGYELTTPTLVVHGTADSVVPHDAGRRLAESLPRGELRSIDGSDHLPQIERSRAVNDHLLGFLADQTDDE</sequence>
<dbReference type="eggNOG" id="arCOG01648">
    <property type="taxonomic scope" value="Archaea"/>
</dbReference>
<dbReference type="EMBL" id="CP003050">
    <property type="protein sequence ID" value="AGB17097.1"/>
    <property type="molecule type" value="Genomic_DNA"/>
</dbReference>
<dbReference type="PANTHER" id="PTHR43689:SF8">
    <property type="entry name" value="ALPHA_BETA-HYDROLASES SUPERFAMILY PROTEIN"/>
    <property type="match status" value="1"/>
</dbReference>
<dbReference type="HOGENOM" id="CLU_020336_50_1_2"/>
<dbReference type="OrthoDB" id="247398at2157"/>
<dbReference type="SUPFAM" id="SSF53474">
    <property type="entry name" value="alpha/beta-Hydrolases"/>
    <property type="match status" value="1"/>
</dbReference>
<name>L0IGI2_HALRX</name>
<dbReference type="Proteomes" id="UP000010846">
    <property type="component" value="Chromosome"/>
</dbReference>
<dbReference type="AlphaFoldDB" id="L0IGI2"/>
<dbReference type="KEGG" id="hru:Halru_2516"/>
<keyword evidence="2" id="KW-0378">Hydrolase</keyword>
<organism evidence="2 3">
    <name type="scientific">Halovivax ruber (strain DSM 18193 / JCM 13892 / XH-70)</name>
    <dbReference type="NCBI Taxonomy" id="797302"/>
    <lineage>
        <taxon>Archaea</taxon>
        <taxon>Methanobacteriati</taxon>
        <taxon>Methanobacteriota</taxon>
        <taxon>Stenosarchaea group</taxon>
        <taxon>Halobacteria</taxon>
        <taxon>Halobacteriales</taxon>
        <taxon>Natrialbaceae</taxon>
        <taxon>Halovivax</taxon>
    </lineage>
</organism>
<accession>L0IGI2</accession>
<dbReference type="GO" id="GO:0016787">
    <property type="term" value="F:hydrolase activity"/>
    <property type="evidence" value="ECO:0007669"/>
    <property type="project" value="UniProtKB-KW"/>
</dbReference>
<proteinExistence type="predicted"/>
<dbReference type="STRING" id="797302.Halru_2516"/>
<dbReference type="Pfam" id="PF00561">
    <property type="entry name" value="Abhydrolase_1"/>
    <property type="match status" value="1"/>
</dbReference>
<feature type="domain" description="AB hydrolase-1" evidence="1">
    <location>
        <begin position="24"/>
        <end position="240"/>
    </location>
</feature>
<dbReference type="PRINTS" id="PR00111">
    <property type="entry name" value="ABHYDROLASE"/>
</dbReference>
<keyword evidence="2" id="KW-0808">Transferase</keyword>
<reference evidence="2" key="1">
    <citation type="submission" date="2011-09" db="EMBL/GenBank/DDBJ databases">
        <title>Complete sequence of Halovivax ruber XH-70.</title>
        <authorList>
            <consortium name="US DOE Joint Genome Institute"/>
            <person name="Lucas S."/>
            <person name="Han J."/>
            <person name="Lapidus A."/>
            <person name="Cheng J.-F."/>
            <person name="Goodwin L."/>
            <person name="Pitluck S."/>
            <person name="Peters L."/>
            <person name="Mikhailova N."/>
            <person name="Davenport K."/>
            <person name="Detter J.C."/>
            <person name="Han C."/>
            <person name="Tapia R."/>
            <person name="Land M."/>
            <person name="Hauser L."/>
            <person name="Kyrpides N."/>
            <person name="Ivanova N."/>
            <person name="Pagani I."/>
            <person name="Sproer C."/>
            <person name="Anderson I."/>
            <person name="Woyke T."/>
        </authorList>
    </citation>
    <scope>NUCLEOTIDE SEQUENCE</scope>
    <source>
        <strain evidence="2">XH-70</strain>
    </source>
</reference>
<dbReference type="InterPro" id="IPR000073">
    <property type="entry name" value="AB_hydrolase_1"/>
</dbReference>
<dbReference type="PANTHER" id="PTHR43689">
    <property type="entry name" value="HYDROLASE"/>
    <property type="match status" value="1"/>
</dbReference>
<evidence type="ECO:0000313" key="2">
    <source>
        <dbReference type="EMBL" id="AGB17097.1"/>
    </source>
</evidence>
<evidence type="ECO:0000259" key="1">
    <source>
        <dbReference type="Pfam" id="PF00561"/>
    </source>
</evidence>
<dbReference type="GO" id="GO:0016746">
    <property type="term" value="F:acyltransferase activity"/>
    <property type="evidence" value="ECO:0007669"/>
    <property type="project" value="UniProtKB-KW"/>
</dbReference>